<organism evidence="4 5">
    <name type="scientific">Sporolactobacillus shoreicorticis</name>
    <dbReference type="NCBI Taxonomy" id="1923877"/>
    <lineage>
        <taxon>Bacteria</taxon>
        <taxon>Bacillati</taxon>
        <taxon>Bacillota</taxon>
        <taxon>Bacilli</taxon>
        <taxon>Bacillales</taxon>
        <taxon>Sporolactobacillaceae</taxon>
        <taxon>Sporolactobacillus</taxon>
    </lineage>
</organism>
<protein>
    <submittedName>
        <fullName evidence="4">Transporter substrate-binding domain-containing protein</fullName>
    </submittedName>
</protein>
<evidence type="ECO:0000313" key="5">
    <source>
        <dbReference type="Proteomes" id="UP001597399"/>
    </source>
</evidence>
<proteinExistence type="predicted"/>
<dbReference type="SUPFAM" id="SSF53850">
    <property type="entry name" value="Periplasmic binding protein-like II"/>
    <property type="match status" value="1"/>
</dbReference>
<evidence type="ECO:0000259" key="3">
    <source>
        <dbReference type="SMART" id="SM00062"/>
    </source>
</evidence>
<feature type="signal peptide" evidence="2">
    <location>
        <begin position="1"/>
        <end position="22"/>
    </location>
</feature>
<dbReference type="SMART" id="SM00062">
    <property type="entry name" value="PBPb"/>
    <property type="match status" value="1"/>
</dbReference>
<dbReference type="PROSITE" id="PS51257">
    <property type="entry name" value="PROKAR_LIPOPROTEIN"/>
    <property type="match status" value="1"/>
</dbReference>
<comment type="caution">
    <text evidence="4">The sequence shown here is derived from an EMBL/GenBank/DDBJ whole genome shotgun (WGS) entry which is preliminary data.</text>
</comment>
<keyword evidence="1 2" id="KW-0732">Signal</keyword>
<dbReference type="PANTHER" id="PTHR35936">
    <property type="entry name" value="MEMBRANE-BOUND LYTIC MUREIN TRANSGLYCOSYLASE F"/>
    <property type="match status" value="1"/>
</dbReference>
<dbReference type="Gene3D" id="3.40.190.10">
    <property type="entry name" value="Periplasmic binding protein-like II"/>
    <property type="match status" value="2"/>
</dbReference>
<evidence type="ECO:0000256" key="1">
    <source>
        <dbReference type="ARBA" id="ARBA00022729"/>
    </source>
</evidence>
<evidence type="ECO:0000313" key="4">
    <source>
        <dbReference type="EMBL" id="MFD2693595.1"/>
    </source>
</evidence>
<name>A0ABW5S1C8_9BACL</name>
<dbReference type="Pfam" id="PF00497">
    <property type="entry name" value="SBP_bac_3"/>
    <property type="match status" value="1"/>
</dbReference>
<gene>
    <name evidence="4" type="ORF">ACFSUE_08135</name>
</gene>
<evidence type="ECO:0000256" key="2">
    <source>
        <dbReference type="SAM" id="SignalP"/>
    </source>
</evidence>
<dbReference type="Proteomes" id="UP001597399">
    <property type="component" value="Unassembled WGS sequence"/>
</dbReference>
<dbReference type="PANTHER" id="PTHR35936:SF18">
    <property type="entry name" value="L-CYSTINE-BINDING PROTEIN TCYJ"/>
    <property type="match status" value="1"/>
</dbReference>
<dbReference type="RefSeq" id="WP_253062461.1">
    <property type="nucleotide sequence ID" value="NZ_JAMXWM010000013.1"/>
</dbReference>
<feature type="domain" description="Solute-binding protein family 3/N-terminal" evidence="3">
    <location>
        <begin position="34"/>
        <end position="265"/>
    </location>
</feature>
<reference evidence="5" key="1">
    <citation type="journal article" date="2019" name="Int. J. Syst. Evol. Microbiol.">
        <title>The Global Catalogue of Microorganisms (GCM) 10K type strain sequencing project: providing services to taxonomists for standard genome sequencing and annotation.</title>
        <authorList>
            <consortium name="The Broad Institute Genomics Platform"/>
            <consortium name="The Broad Institute Genome Sequencing Center for Infectious Disease"/>
            <person name="Wu L."/>
            <person name="Ma J."/>
        </authorList>
    </citation>
    <scope>NUCLEOTIDE SEQUENCE [LARGE SCALE GENOMIC DNA]</scope>
    <source>
        <strain evidence="5">TISTR 2466</strain>
    </source>
</reference>
<dbReference type="InterPro" id="IPR001638">
    <property type="entry name" value="Solute-binding_3/MltF_N"/>
</dbReference>
<feature type="chain" id="PRO_5046833995" evidence="2">
    <location>
        <begin position="23"/>
        <end position="276"/>
    </location>
</feature>
<accession>A0ABW5S1C8</accession>
<keyword evidence="5" id="KW-1185">Reference proteome</keyword>
<sequence>MKKLIALLLISVLILALTGCSGKSSGSGKRNVKTVQIAVPTAEKPLSYTDENGKLTGYEVEILKAVDKKIKGYTFNIQSVSSNAQQVGLDTGKYDLIAEGFFKNPVREKKYLIPDENDGASLIRIYSNKKNKNLNSVEDLRGLNLVPTDANGGMYYILTLFNKSYPENKLKIKTTDSGLSTADKLKSVDSGKYDALILPSNLGQADVIKKEKLNITTSEPVLVIPTYFLLSKKNTKLKKEIDNALKELKEDGTLSKLSVKYYGEDNLKYKITDLDY</sequence>
<dbReference type="EMBL" id="JBHUMQ010000018">
    <property type="protein sequence ID" value="MFD2693595.1"/>
    <property type="molecule type" value="Genomic_DNA"/>
</dbReference>